<organism evidence="1 2">
    <name type="scientific">Bowmanella denitrificans</name>
    <dbReference type="NCBI Taxonomy" id="366582"/>
    <lineage>
        <taxon>Bacteria</taxon>
        <taxon>Pseudomonadati</taxon>
        <taxon>Pseudomonadota</taxon>
        <taxon>Gammaproteobacteria</taxon>
        <taxon>Alteromonadales</taxon>
        <taxon>Alteromonadaceae</taxon>
        <taxon>Bowmanella</taxon>
    </lineage>
</organism>
<dbReference type="EMBL" id="BAAAEI010000028">
    <property type="protein sequence ID" value="GAA0372680.1"/>
    <property type="molecule type" value="Genomic_DNA"/>
</dbReference>
<evidence type="ECO:0000313" key="1">
    <source>
        <dbReference type="EMBL" id="GAA0372680.1"/>
    </source>
</evidence>
<gene>
    <name evidence="1" type="ORF">GCM10009092_41180</name>
</gene>
<dbReference type="RefSeq" id="WP_102797548.1">
    <property type="nucleotide sequence ID" value="NZ_BAAAEI010000028.1"/>
</dbReference>
<evidence type="ECO:0000313" key="2">
    <source>
        <dbReference type="Proteomes" id="UP001501757"/>
    </source>
</evidence>
<keyword evidence="2" id="KW-1185">Reference proteome</keyword>
<reference evidence="1 2" key="1">
    <citation type="journal article" date="2019" name="Int. J. Syst. Evol. Microbiol.">
        <title>The Global Catalogue of Microorganisms (GCM) 10K type strain sequencing project: providing services to taxonomists for standard genome sequencing and annotation.</title>
        <authorList>
            <consortium name="The Broad Institute Genomics Platform"/>
            <consortium name="The Broad Institute Genome Sequencing Center for Infectious Disease"/>
            <person name="Wu L."/>
            <person name="Ma J."/>
        </authorList>
    </citation>
    <scope>NUCLEOTIDE SEQUENCE [LARGE SCALE GENOMIC DNA]</scope>
    <source>
        <strain evidence="1 2">JCM 13378</strain>
    </source>
</reference>
<protein>
    <submittedName>
        <fullName evidence="1">Fused MFS/spermidine synthase</fullName>
    </submittedName>
</protein>
<dbReference type="SUPFAM" id="SSF53335">
    <property type="entry name" value="S-adenosyl-L-methionine-dependent methyltransferases"/>
    <property type="match status" value="1"/>
</dbReference>
<name>A0ABN0XTT3_9ALTE</name>
<sequence>MDLSNPPTLVLPHLHAMALALYFCPQATQALELGVGGGALKRYLGSVHPNIHMTSIESNNGVIQSCVDYFHLAPGTIIQGDGQIEIKHYHCLDLLFIDIFDGHKHPDFLKQDAFHRDCLDSLSQLGILAINLLPEHSGEIDDFQQLYLRLSGFRPLCFKVPGYQNRILLCAKQPLLLPEYATLVKFARRHHLNLNYLVSVL</sequence>
<dbReference type="Gene3D" id="3.40.50.150">
    <property type="entry name" value="Vaccinia Virus protein VP39"/>
    <property type="match status" value="1"/>
</dbReference>
<proteinExistence type="predicted"/>
<dbReference type="InterPro" id="IPR029063">
    <property type="entry name" value="SAM-dependent_MTases_sf"/>
</dbReference>
<accession>A0ABN0XTT3</accession>
<comment type="caution">
    <text evidence="1">The sequence shown here is derived from an EMBL/GenBank/DDBJ whole genome shotgun (WGS) entry which is preliminary data.</text>
</comment>
<dbReference type="Proteomes" id="UP001501757">
    <property type="component" value="Unassembled WGS sequence"/>
</dbReference>